<dbReference type="AlphaFoldDB" id="K0SGJ4"/>
<evidence type="ECO:0000256" key="2">
    <source>
        <dbReference type="ARBA" id="ARBA00012916"/>
    </source>
</evidence>
<evidence type="ECO:0000313" key="7">
    <source>
        <dbReference type="EMBL" id="EJK65243.1"/>
    </source>
</evidence>
<dbReference type="EMBL" id="AGNL01016128">
    <property type="protein sequence ID" value="EJK65243.1"/>
    <property type="molecule type" value="Genomic_DNA"/>
</dbReference>
<dbReference type="GO" id="GO:0006047">
    <property type="term" value="P:UDP-N-acetylglucosamine metabolic process"/>
    <property type="evidence" value="ECO:0007669"/>
    <property type="project" value="TreeGrafter"/>
</dbReference>
<feature type="non-terminal residue" evidence="7">
    <location>
        <position position="168"/>
    </location>
</feature>
<keyword evidence="8" id="KW-1185">Reference proteome</keyword>
<comment type="catalytic activity">
    <reaction evidence="1">
        <text>D-fructose 6-phosphate + L-glutamine = D-glucosamine 6-phosphate + L-glutamate</text>
        <dbReference type="Rhea" id="RHEA:13237"/>
        <dbReference type="ChEBI" id="CHEBI:29985"/>
        <dbReference type="ChEBI" id="CHEBI:58359"/>
        <dbReference type="ChEBI" id="CHEBI:58725"/>
        <dbReference type="ChEBI" id="CHEBI:61527"/>
        <dbReference type="EC" id="2.6.1.16"/>
    </reaction>
</comment>
<dbReference type="PROSITE" id="PS51278">
    <property type="entry name" value="GATASE_TYPE_2"/>
    <property type="match status" value="1"/>
</dbReference>
<feature type="domain" description="Glutamine amidotransferase type-2" evidence="6">
    <location>
        <begin position="68"/>
        <end position="168"/>
    </location>
</feature>
<dbReference type="SUPFAM" id="SSF56235">
    <property type="entry name" value="N-terminal nucleophile aminohydrolases (Ntn hydrolases)"/>
    <property type="match status" value="1"/>
</dbReference>
<proteinExistence type="predicted"/>
<name>K0SGJ4_THAOC</name>
<evidence type="ECO:0000256" key="1">
    <source>
        <dbReference type="ARBA" id="ARBA00001031"/>
    </source>
</evidence>
<evidence type="ECO:0000256" key="3">
    <source>
        <dbReference type="ARBA" id="ARBA00022576"/>
    </source>
</evidence>
<dbReference type="GO" id="GO:0006002">
    <property type="term" value="P:fructose 6-phosphate metabolic process"/>
    <property type="evidence" value="ECO:0007669"/>
    <property type="project" value="TreeGrafter"/>
</dbReference>
<dbReference type="PANTHER" id="PTHR10937:SF0">
    <property type="entry name" value="GLUTAMINE--FRUCTOSE-6-PHOSPHATE TRANSAMINASE (ISOMERIZING)"/>
    <property type="match status" value="1"/>
</dbReference>
<evidence type="ECO:0000256" key="4">
    <source>
        <dbReference type="ARBA" id="ARBA00022679"/>
    </source>
</evidence>
<gene>
    <name evidence="7" type="ORF">THAOC_13922</name>
</gene>
<keyword evidence="4" id="KW-0808">Transferase</keyword>
<evidence type="ECO:0000313" key="8">
    <source>
        <dbReference type="Proteomes" id="UP000266841"/>
    </source>
</evidence>
<dbReference type="Gene3D" id="3.60.20.10">
    <property type="entry name" value="Glutamine Phosphoribosylpyrophosphate, subunit 1, domain 1"/>
    <property type="match status" value="1"/>
</dbReference>
<dbReference type="OrthoDB" id="15235at2759"/>
<dbReference type="EC" id="2.6.1.16" evidence="2"/>
<dbReference type="InterPro" id="IPR017932">
    <property type="entry name" value="GATase_2_dom"/>
</dbReference>
<dbReference type="GO" id="GO:0004360">
    <property type="term" value="F:glutamine-fructose-6-phosphate transaminase (isomerizing) activity"/>
    <property type="evidence" value="ECO:0007669"/>
    <property type="project" value="UniProtKB-EC"/>
</dbReference>
<sequence length="168" mass="17366">MATSIGKRAFLSAASRAQAQSSSIRAASTIASQQQHSDSSSTKYGLIAAAGAFAAASALNERDNAKCCGIAGVVGAKGDARDYLIEGLTILKNRGYDSAGIATMDENDPRLVSTNHLYTVTKYASEGEKADGLNLVDKKSSASNGHNIGIAHTRWATHGGKTDANAHP</sequence>
<dbReference type="Proteomes" id="UP000266841">
    <property type="component" value="Unassembled WGS sequence"/>
</dbReference>
<comment type="caution">
    <text evidence="7">The sequence shown here is derived from an EMBL/GenBank/DDBJ whole genome shotgun (WGS) entry which is preliminary data.</text>
</comment>
<dbReference type="GO" id="GO:0006487">
    <property type="term" value="P:protein N-linked glycosylation"/>
    <property type="evidence" value="ECO:0007669"/>
    <property type="project" value="TreeGrafter"/>
</dbReference>
<keyword evidence="3" id="KW-0032">Aminotransferase</keyword>
<dbReference type="InterPro" id="IPR029055">
    <property type="entry name" value="Ntn_hydrolases_N"/>
</dbReference>
<protein>
    <recommendedName>
        <fullName evidence="2">glutamine--fructose-6-phosphate transaminase (isomerizing)</fullName>
        <ecNumber evidence="2">2.6.1.16</ecNumber>
    </recommendedName>
</protein>
<evidence type="ECO:0000256" key="5">
    <source>
        <dbReference type="ARBA" id="ARBA00022962"/>
    </source>
</evidence>
<accession>K0SGJ4</accession>
<keyword evidence="5" id="KW-0315">Glutamine amidotransferase</keyword>
<organism evidence="7 8">
    <name type="scientific">Thalassiosira oceanica</name>
    <name type="common">Marine diatom</name>
    <dbReference type="NCBI Taxonomy" id="159749"/>
    <lineage>
        <taxon>Eukaryota</taxon>
        <taxon>Sar</taxon>
        <taxon>Stramenopiles</taxon>
        <taxon>Ochrophyta</taxon>
        <taxon>Bacillariophyta</taxon>
        <taxon>Coscinodiscophyceae</taxon>
        <taxon>Thalassiosirophycidae</taxon>
        <taxon>Thalassiosirales</taxon>
        <taxon>Thalassiosiraceae</taxon>
        <taxon>Thalassiosira</taxon>
    </lineage>
</organism>
<dbReference type="PANTHER" id="PTHR10937">
    <property type="entry name" value="GLUCOSAMINE--FRUCTOSE-6-PHOSPHATE AMINOTRANSFERASE, ISOMERIZING"/>
    <property type="match status" value="1"/>
</dbReference>
<evidence type="ECO:0000259" key="6">
    <source>
        <dbReference type="PROSITE" id="PS51278"/>
    </source>
</evidence>
<dbReference type="eggNOG" id="ENOG502SZCC">
    <property type="taxonomic scope" value="Eukaryota"/>
</dbReference>
<reference evidence="7 8" key="1">
    <citation type="journal article" date="2012" name="Genome Biol.">
        <title>Genome and low-iron response of an oceanic diatom adapted to chronic iron limitation.</title>
        <authorList>
            <person name="Lommer M."/>
            <person name="Specht M."/>
            <person name="Roy A.S."/>
            <person name="Kraemer L."/>
            <person name="Andreson R."/>
            <person name="Gutowska M.A."/>
            <person name="Wolf J."/>
            <person name="Bergner S.V."/>
            <person name="Schilhabel M.B."/>
            <person name="Klostermeier U.C."/>
            <person name="Beiko R.G."/>
            <person name="Rosenstiel P."/>
            <person name="Hippler M."/>
            <person name="Laroche J."/>
        </authorList>
    </citation>
    <scope>NUCLEOTIDE SEQUENCE [LARGE SCALE GENOMIC DNA]</scope>
    <source>
        <strain evidence="7 8">CCMP1005</strain>
    </source>
</reference>